<dbReference type="Pfam" id="PF08809">
    <property type="entry name" value="DUF1799"/>
    <property type="match status" value="1"/>
</dbReference>
<reference evidence="2 3" key="1">
    <citation type="submission" date="2024-07" db="EMBL/GenBank/DDBJ databases">
        <title>Description of Labrys sedimenti sp. nov., isolated from a diclofenac-degrading enrichment culture.</title>
        <authorList>
            <person name="Tancsics A."/>
            <person name="Csepanyi A."/>
        </authorList>
    </citation>
    <scope>NUCLEOTIDE SEQUENCE [LARGE SCALE GENOMIC DNA]</scope>
    <source>
        <strain evidence="2 3">LMG 23578</strain>
    </source>
</reference>
<evidence type="ECO:0000256" key="1">
    <source>
        <dbReference type="SAM" id="MobiDB-lite"/>
    </source>
</evidence>
<evidence type="ECO:0000313" key="3">
    <source>
        <dbReference type="Proteomes" id="UP001555786"/>
    </source>
</evidence>
<comment type="caution">
    <text evidence="2">The sequence shown here is derived from an EMBL/GenBank/DDBJ whole genome shotgun (WGS) entry which is preliminary data.</text>
</comment>
<feature type="region of interest" description="Disordered" evidence="1">
    <location>
        <begin position="1"/>
        <end position="22"/>
    </location>
</feature>
<dbReference type="RefSeq" id="WP_367623020.1">
    <property type="nucleotide sequence ID" value="NZ_JBFNQD010000001.1"/>
</dbReference>
<keyword evidence="3" id="KW-1185">Reference proteome</keyword>
<evidence type="ECO:0000313" key="2">
    <source>
        <dbReference type="EMBL" id="MEW9304711.1"/>
    </source>
</evidence>
<protein>
    <submittedName>
        <fullName evidence="2">DUF1799 domain-containing protein</fullName>
    </submittedName>
</protein>
<accession>A0ABV3PGG8</accession>
<dbReference type="EMBL" id="JBFNQD010000001">
    <property type="protein sequence ID" value="MEW9304711.1"/>
    <property type="molecule type" value="Genomic_DNA"/>
</dbReference>
<dbReference type="Proteomes" id="UP001555786">
    <property type="component" value="Unassembled WGS sequence"/>
</dbReference>
<proteinExistence type="predicted"/>
<gene>
    <name evidence="2" type="ORF">ABXS05_04135</name>
</gene>
<sequence>MGPPRHLGRLHRRDLRPGGPPGKLKEAAEALAYRWTGRADPRQAGKLDAETIEQFKALGDVVGLPDRPVPDGSIEIWDVNWQVFQLFQRLATQFRVVVVPRGLFHLGLDYQAADIVLRHLAPEEADPATLFADLQEMEAAAVPILNEAMT</sequence>
<feature type="compositionally biased region" description="Basic residues" evidence="1">
    <location>
        <begin position="1"/>
        <end position="14"/>
    </location>
</feature>
<dbReference type="InterPro" id="IPR014915">
    <property type="entry name" value="Phage_TLS_TfmB"/>
</dbReference>
<organism evidence="2 3">
    <name type="scientific">Labrys neptuniae</name>
    <dbReference type="NCBI Taxonomy" id="376174"/>
    <lineage>
        <taxon>Bacteria</taxon>
        <taxon>Pseudomonadati</taxon>
        <taxon>Pseudomonadota</taxon>
        <taxon>Alphaproteobacteria</taxon>
        <taxon>Hyphomicrobiales</taxon>
        <taxon>Xanthobacteraceae</taxon>
        <taxon>Labrys</taxon>
    </lineage>
</organism>
<name>A0ABV3PGG8_9HYPH</name>